<feature type="domain" description="Cytochrome c" evidence="5">
    <location>
        <begin position="153"/>
        <end position="242"/>
    </location>
</feature>
<evidence type="ECO:0000256" key="3">
    <source>
        <dbReference type="ARBA" id="ARBA00023004"/>
    </source>
</evidence>
<dbReference type="InterPro" id="IPR051459">
    <property type="entry name" value="Cytochrome_c-type_DH"/>
</dbReference>
<organism evidence="6 7">
    <name type="scientific">Phnomibacter ginsenosidimutans</name>
    <dbReference type="NCBI Taxonomy" id="2676868"/>
    <lineage>
        <taxon>Bacteria</taxon>
        <taxon>Pseudomonadati</taxon>
        <taxon>Bacteroidota</taxon>
        <taxon>Chitinophagia</taxon>
        <taxon>Chitinophagales</taxon>
        <taxon>Chitinophagaceae</taxon>
        <taxon>Phnomibacter</taxon>
    </lineage>
</organism>
<evidence type="ECO:0000313" key="7">
    <source>
        <dbReference type="Proteomes" id="UP000426027"/>
    </source>
</evidence>
<dbReference type="RefSeq" id="WP_157480715.1">
    <property type="nucleotide sequence ID" value="NZ_CP046566.1"/>
</dbReference>
<dbReference type="SUPFAM" id="SSF46626">
    <property type="entry name" value="Cytochrome c"/>
    <property type="match status" value="2"/>
</dbReference>
<evidence type="ECO:0000259" key="5">
    <source>
        <dbReference type="PROSITE" id="PS51007"/>
    </source>
</evidence>
<protein>
    <submittedName>
        <fullName evidence="6">C-type cytochrome</fullName>
    </submittedName>
</protein>
<keyword evidence="1 4" id="KW-0349">Heme</keyword>
<accession>A0A6I6GHU2</accession>
<dbReference type="GO" id="GO:0046872">
    <property type="term" value="F:metal ion binding"/>
    <property type="evidence" value="ECO:0007669"/>
    <property type="project" value="UniProtKB-KW"/>
</dbReference>
<evidence type="ECO:0000256" key="1">
    <source>
        <dbReference type="ARBA" id="ARBA00022617"/>
    </source>
</evidence>
<dbReference type="GO" id="GO:0009055">
    <property type="term" value="F:electron transfer activity"/>
    <property type="evidence" value="ECO:0007669"/>
    <property type="project" value="InterPro"/>
</dbReference>
<dbReference type="EMBL" id="CP046566">
    <property type="protein sequence ID" value="QGW30030.1"/>
    <property type="molecule type" value="Genomic_DNA"/>
</dbReference>
<dbReference type="KEGG" id="fls:GLV81_09420"/>
<dbReference type="Gene3D" id="1.10.760.10">
    <property type="entry name" value="Cytochrome c-like domain"/>
    <property type="match status" value="2"/>
</dbReference>
<gene>
    <name evidence="6" type="ORF">GLV81_09420</name>
</gene>
<dbReference type="AlphaFoldDB" id="A0A6I6GHU2"/>
<dbReference type="GO" id="GO:0020037">
    <property type="term" value="F:heme binding"/>
    <property type="evidence" value="ECO:0007669"/>
    <property type="project" value="InterPro"/>
</dbReference>
<dbReference type="InterPro" id="IPR036909">
    <property type="entry name" value="Cyt_c-like_dom_sf"/>
</dbReference>
<keyword evidence="3 4" id="KW-0408">Iron</keyword>
<dbReference type="Pfam" id="PF00034">
    <property type="entry name" value="Cytochrom_C"/>
    <property type="match status" value="1"/>
</dbReference>
<sequence>MTVATTDSVWQAPSLYIDRTTTGPERELIVYGAELIKNTAQYLGPKGTVAQISNGMNCQNCHLDGGRKAWGNNYSAVYSMYPKFRERSGMYESIYKRVSDCFERSLNGTAPDSNSREYAAIFAYIKWLGKDVAKGEQPKGSGIEKLPYLNRAADPVKGETVYINQCKSCHGANGEGMMDGDKLVYPPLWGPHSYNDGAGLFRLSNFAGYVKANMPFNMASHSKPTLSNEEAWDVAAFVNSQPRPHKDQTHDWPHIDKKPIDFAFGPYADGFDEKAHKYGPYAPIAAARKR</sequence>
<dbReference type="PROSITE" id="PS51007">
    <property type="entry name" value="CYTC"/>
    <property type="match status" value="1"/>
</dbReference>
<name>A0A6I6GHU2_9BACT</name>
<evidence type="ECO:0000256" key="4">
    <source>
        <dbReference type="PROSITE-ProRule" id="PRU00433"/>
    </source>
</evidence>
<dbReference type="PANTHER" id="PTHR35008">
    <property type="entry name" value="BLL4482 PROTEIN-RELATED"/>
    <property type="match status" value="1"/>
</dbReference>
<keyword evidence="2 4" id="KW-0479">Metal-binding</keyword>
<proteinExistence type="predicted"/>
<dbReference type="Proteomes" id="UP000426027">
    <property type="component" value="Chromosome"/>
</dbReference>
<evidence type="ECO:0000313" key="6">
    <source>
        <dbReference type="EMBL" id="QGW30030.1"/>
    </source>
</evidence>
<dbReference type="InterPro" id="IPR009056">
    <property type="entry name" value="Cyt_c-like_dom"/>
</dbReference>
<reference evidence="6 7" key="1">
    <citation type="submission" date="2019-11" db="EMBL/GenBank/DDBJ databases">
        <authorList>
            <person name="Im W.T."/>
        </authorList>
    </citation>
    <scope>NUCLEOTIDE SEQUENCE [LARGE SCALE GENOMIC DNA]</scope>
    <source>
        <strain evidence="6 7">SB-02</strain>
    </source>
</reference>
<dbReference type="PANTHER" id="PTHR35008:SF9">
    <property type="entry name" value="CYTOCHROME C DOMAIN-CONTAINING PROTEIN"/>
    <property type="match status" value="1"/>
</dbReference>
<evidence type="ECO:0000256" key="2">
    <source>
        <dbReference type="ARBA" id="ARBA00022723"/>
    </source>
</evidence>
<keyword evidence="7" id="KW-1185">Reference proteome</keyword>